<sequence length="323" mass="36754">MSENNEIEMELPIDTSAITSTEVLNRINALLTLQDKQNELTEEMEKEILAIEKKYLEKFQPLAEKRFEIVSGKVEPTKEDQQCKAPIEVENLKSNPADKGVPKFWLHVLQNTEVKDLLEECDIEALEYLVDIKIVQVGDNQDYSLDFHFSENPFFTNNVITKTVKLEEDGELNEIVSTPINWKDGKNFTVQSKKKTVKSKPTKGKAASTTSTTVQEVVPCFFSTFVSPTQEPTSEDEADEIMYIQYQIIAKLKDVVIPEAVNFFLGRASDSEENDYDFGEGEEFDDEDGEDDEEDDDEEEQTIKKPSGKGKAQPQQPQDCKQQ</sequence>
<gene>
    <name evidence="4" type="ORF">RB653_007300</name>
</gene>
<evidence type="ECO:0000256" key="1">
    <source>
        <dbReference type="ARBA" id="ARBA00009947"/>
    </source>
</evidence>
<proteinExistence type="inferred from homology"/>
<feature type="compositionally biased region" description="Low complexity" evidence="3">
    <location>
        <begin position="313"/>
        <end position="323"/>
    </location>
</feature>
<feature type="compositionally biased region" description="Acidic residues" evidence="3">
    <location>
        <begin position="271"/>
        <end position="300"/>
    </location>
</feature>
<name>A0AAN7TNE7_9MYCE</name>
<reference evidence="4 5" key="1">
    <citation type="submission" date="2023-11" db="EMBL/GenBank/DDBJ databases">
        <title>Dfirmibasis_genome.</title>
        <authorList>
            <person name="Edelbroek B."/>
            <person name="Kjellin J."/>
            <person name="Jerlstrom-Hultqvist J."/>
            <person name="Soderbom F."/>
        </authorList>
    </citation>
    <scope>NUCLEOTIDE SEQUENCE [LARGE SCALE GENOMIC DNA]</scope>
    <source>
        <strain evidence="4 5">TNS-C-14</strain>
    </source>
</reference>
<dbReference type="Gene3D" id="3.30.1120.90">
    <property type="entry name" value="Nucleosome assembly protein"/>
    <property type="match status" value="1"/>
</dbReference>
<dbReference type="AlphaFoldDB" id="A0AAN7TNE7"/>
<dbReference type="GO" id="GO:0005634">
    <property type="term" value="C:nucleus"/>
    <property type="evidence" value="ECO:0007669"/>
    <property type="project" value="InterPro"/>
</dbReference>
<evidence type="ECO:0008006" key="6">
    <source>
        <dbReference type="Google" id="ProtNLM"/>
    </source>
</evidence>
<dbReference type="EMBL" id="JAVFKY010000005">
    <property type="protein sequence ID" value="KAK5576159.1"/>
    <property type="molecule type" value="Genomic_DNA"/>
</dbReference>
<dbReference type="Pfam" id="PF00956">
    <property type="entry name" value="NAP"/>
    <property type="match status" value="1"/>
</dbReference>
<dbReference type="FunFam" id="1.20.5.1500:FF:000001">
    <property type="entry name" value="Nucleosome assembly protein 1-like 1"/>
    <property type="match status" value="1"/>
</dbReference>
<dbReference type="SUPFAM" id="SSF143113">
    <property type="entry name" value="NAP-like"/>
    <property type="match status" value="1"/>
</dbReference>
<comment type="caution">
    <text evidence="4">The sequence shown here is derived from an EMBL/GenBank/DDBJ whole genome shotgun (WGS) entry which is preliminary data.</text>
</comment>
<dbReference type="Gene3D" id="1.20.5.1500">
    <property type="match status" value="1"/>
</dbReference>
<protein>
    <recommendedName>
        <fullName evidence="6">Nucleosome assembly protein</fullName>
    </recommendedName>
</protein>
<dbReference type="GO" id="GO:0006334">
    <property type="term" value="P:nucleosome assembly"/>
    <property type="evidence" value="ECO:0007669"/>
    <property type="project" value="InterPro"/>
</dbReference>
<accession>A0AAN7TNE7</accession>
<dbReference type="InterPro" id="IPR002164">
    <property type="entry name" value="NAP_family"/>
</dbReference>
<dbReference type="InterPro" id="IPR037231">
    <property type="entry name" value="NAP-like_sf"/>
</dbReference>
<organism evidence="4 5">
    <name type="scientific">Dictyostelium firmibasis</name>
    <dbReference type="NCBI Taxonomy" id="79012"/>
    <lineage>
        <taxon>Eukaryota</taxon>
        <taxon>Amoebozoa</taxon>
        <taxon>Evosea</taxon>
        <taxon>Eumycetozoa</taxon>
        <taxon>Dictyostelia</taxon>
        <taxon>Dictyosteliales</taxon>
        <taxon>Dictyosteliaceae</taxon>
        <taxon>Dictyostelium</taxon>
    </lineage>
</organism>
<evidence type="ECO:0000313" key="4">
    <source>
        <dbReference type="EMBL" id="KAK5576159.1"/>
    </source>
</evidence>
<dbReference type="PANTHER" id="PTHR11875">
    <property type="entry name" value="TESTIS-SPECIFIC Y-ENCODED PROTEIN"/>
    <property type="match status" value="1"/>
</dbReference>
<feature type="region of interest" description="Disordered" evidence="3">
    <location>
        <begin position="271"/>
        <end position="323"/>
    </location>
</feature>
<evidence type="ECO:0000313" key="5">
    <source>
        <dbReference type="Proteomes" id="UP001344447"/>
    </source>
</evidence>
<evidence type="ECO:0000256" key="3">
    <source>
        <dbReference type="SAM" id="MobiDB-lite"/>
    </source>
</evidence>
<dbReference type="Proteomes" id="UP001344447">
    <property type="component" value="Unassembled WGS sequence"/>
</dbReference>
<keyword evidence="5" id="KW-1185">Reference proteome</keyword>
<comment type="similarity">
    <text evidence="1 2">Belongs to the nucleosome assembly protein (NAP) family.</text>
</comment>
<evidence type="ECO:0000256" key="2">
    <source>
        <dbReference type="RuleBase" id="RU003876"/>
    </source>
</evidence>